<evidence type="ECO:0000313" key="5">
    <source>
        <dbReference type="Proteomes" id="UP000298416"/>
    </source>
</evidence>
<dbReference type="InterPro" id="IPR056816">
    <property type="entry name" value="ACR2/9/10_N"/>
</dbReference>
<accession>A0A8X8YER3</accession>
<name>A0A8X8YER3_SALSN</name>
<comment type="caution">
    <text evidence="4">The sequence shown here is derived from an EMBL/GenBank/DDBJ whole genome shotgun (WGS) entry which is preliminary data.</text>
</comment>
<dbReference type="SUPFAM" id="SSF55021">
    <property type="entry name" value="ACT-like"/>
    <property type="match status" value="3"/>
</dbReference>
<keyword evidence="5" id="KW-1185">Reference proteome</keyword>
<evidence type="ECO:0000256" key="1">
    <source>
        <dbReference type="ARBA" id="ARBA00022737"/>
    </source>
</evidence>
<dbReference type="InterPro" id="IPR040217">
    <property type="entry name" value="ACR1-12"/>
</dbReference>
<evidence type="ECO:0000313" key="4">
    <source>
        <dbReference type="EMBL" id="KAG6430525.1"/>
    </source>
</evidence>
<keyword evidence="1 2" id="KW-0677">Repeat</keyword>
<dbReference type="EMBL" id="PNBA02000003">
    <property type="protein sequence ID" value="KAG6430525.1"/>
    <property type="molecule type" value="Genomic_DNA"/>
</dbReference>
<protein>
    <recommendedName>
        <fullName evidence="2">ACT domain-containing protein ACR</fullName>
    </recommendedName>
    <alternativeName>
        <fullName evidence="2">Protein ACT DOMAIN REPEATS</fullName>
    </alternativeName>
</protein>
<dbReference type="PROSITE" id="PS51671">
    <property type="entry name" value="ACT"/>
    <property type="match status" value="2"/>
</dbReference>
<dbReference type="Pfam" id="PF24926">
    <property type="entry name" value="ACT_ACR9_C"/>
    <property type="match status" value="1"/>
</dbReference>
<dbReference type="Gene3D" id="3.30.70.260">
    <property type="match status" value="1"/>
</dbReference>
<proteinExistence type="predicted"/>
<gene>
    <name evidence="4" type="ORF">SASPL_108595</name>
</gene>
<dbReference type="Pfam" id="PF24914">
    <property type="entry name" value="ACR10_N"/>
    <property type="match status" value="1"/>
</dbReference>
<dbReference type="InterPro" id="IPR056805">
    <property type="entry name" value="ACT_ACR9/10_C"/>
</dbReference>
<dbReference type="PANTHER" id="PTHR31096:SF23">
    <property type="entry name" value="ACT DOMAIN-CONTAINING PROTEIN ACR10"/>
    <property type="match status" value="1"/>
</dbReference>
<reference evidence="4" key="1">
    <citation type="submission" date="2018-01" db="EMBL/GenBank/DDBJ databases">
        <authorList>
            <person name="Mao J.F."/>
        </authorList>
    </citation>
    <scope>NUCLEOTIDE SEQUENCE</scope>
    <source>
        <strain evidence="4">Huo1</strain>
        <tissue evidence="4">Leaf</tissue>
    </source>
</reference>
<dbReference type="Proteomes" id="UP000298416">
    <property type="component" value="Unassembled WGS sequence"/>
</dbReference>
<dbReference type="GO" id="GO:0016597">
    <property type="term" value="F:amino acid binding"/>
    <property type="evidence" value="ECO:0007669"/>
    <property type="project" value="UniProtKB-UniRule"/>
</dbReference>
<dbReference type="InterPro" id="IPR045865">
    <property type="entry name" value="ACT-like_dom_sf"/>
</dbReference>
<sequence length="424" mass="47668">MGILLDDAVLIRQSEKEEEPTVITVNCPDKTGLGSDLCRIILFFGLTLVRTDVSTDGKWCYIVLWVVGRQNTRWGLLKKRLMEACPSSSLASGILYYTQLQPPKPPHVFLLKFCCHDRPGLLHDVTEALCELELTIKRVKVSTTPDGKVMDLFFVTDARELLHTTKGKEDTYDHLKGVIGDTMMSCEIEMVGPEITACCQGTSFLSDAVAQGMFNVDQPRDDSTALQWPSVTMDNSLSQSHTLLQLVCQDHKGLLYDVMRTLKDYNIQISYGRITTKENTKCEMDLFIMQADGKKIVDPSKQDGLKSRLEMELSRPLRVSLISRGPDTELLVANPVELSGKGRPLVFYDITLALKMLDTPIFSVISTAQSSLSVTASVHAEIGRYVIRDREWEVYRVLLDEGDLGCVSKEKVEETVWKMLMSWK</sequence>
<evidence type="ECO:0000259" key="3">
    <source>
        <dbReference type="PROSITE" id="PS51671"/>
    </source>
</evidence>
<dbReference type="Pfam" id="PF24931">
    <property type="entry name" value="ACT_ACR9_3rd"/>
    <property type="match status" value="1"/>
</dbReference>
<reference evidence="4" key="2">
    <citation type="submission" date="2020-08" db="EMBL/GenBank/DDBJ databases">
        <title>Plant Genome Project.</title>
        <authorList>
            <person name="Zhang R.-G."/>
        </authorList>
    </citation>
    <scope>NUCLEOTIDE SEQUENCE</scope>
    <source>
        <strain evidence="4">Huo1</strain>
        <tissue evidence="4">Leaf</tissue>
    </source>
</reference>
<feature type="domain" description="ACT" evidence="3">
    <location>
        <begin position="110"/>
        <end position="193"/>
    </location>
</feature>
<dbReference type="InterPro" id="IPR002912">
    <property type="entry name" value="ACT_dom"/>
</dbReference>
<evidence type="ECO:0000256" key="2">
    <source>
        <dbReference type="RuleBase" id="RU369043"/>
    </source>
</evidence>
<organism evidence="4">
    <name type="scientific">Salvia splendens</name>
    <name type="common">Scarlet sage</name>
    <dbReference type="NCBI Taxonomy" id="180675"/>
    <lineage>
        <taxon>Eukaryota</taxon>
        <taxon>Viridiplantae</taxon>
        <taxon>Streptophyta</taxon>
        <taxon>Embryophyta</taxon>
        <taxon>Tracheophyta</taxon>
        <taxon>Spermatophyta</taxon>
        <taxon>Magnoliopsida</taxon>
        <taxon>eudicotyledons</taxon>
        <taxon>Gunneridae</taxon>
        <taxon>Pentapetalae</taxon>
        <taxon>asterids</taxon>
        <taxon>lamiids</taxon>
        <taxon>Lamiales</taxon>
        <taxon>Lamiaceae</taxon>
        <taxon>Nepetoideae</taxon>
        <taxon>Mentheae</taxon>
        <taxon>Salviinae</taxon>
        <taxon>Salvia</taxon>
        <taxon>Salvia subgen. Calosphace</taxon>
        <taxon>core Calosphace</taxon>
    </lineage>
</organism>
<comment type="function">
    <text evidence="2">Binds amino acids.</text>
</comment>
<feature type="domain" description="ACT" evidence="3">
    <location>
        <begin position="243"/>
        <end position="324"/>
    </location>
</feature>
<dbReference type="PANTHER" id="PTHR31096">
    <property type="entry name" value="ACT DOMAIN-CONTAINING PROTEIN ACR4-RELATED"/>
    <property type="match status" value="1"/>
</dbReference>
<dbReference type="Pfam" id="PF01842">
    <property type="entry name" value="ACT"/>
    <property type="match status" value="1"/>
</dbReference>
<dbReference type="AlphaFoldDB" id="A0A8X8YER3"/>